<gene>
    <name evidence="2" type="ORF">Drose_06360</name>
</gene>
<feature type="region of interest" description="Disordered" evidence="1">
    <location>
        <begin position="46"/>
        <end position="66"/>
    </location>
</feature>
<sequence>MPEVGDGAGRAEGGDRYVGERSRRWPEGRPLCGAKKRREEGFCTWTAGQGTDHLGRGSCERHGGNLPSHKIAAERAQIADLAGRYSVPRTVHPLEGVLEQYHRYAGQVAWLEQRVNELPEESLFWGVESEVDRRSPDGEDGEDGVPLRTGSAAEFERKSKAGPNALLEQFDRVQAQYAKLGVEIVRIGLETARDALASKFATNLQRVLDELMAECAALAAETPDPGRLPELFRARMVAKIAVLAGAQPKQIDGVAA</sequence>
<name>A0ABY5Z765_9ACTN</name>
<evidence type="ECO:0000256" key="1">
    <source>
        <dbReference type="SAM" id="MobiDB-lite"/>
    </source>
</evidence>
<feature type="region of interest" description="Disordered" evidence="1">
    <location>
        <begin position="130"/>
        <end position="149"/>
    </location>
</feature>
<organism evidence="2 3">
    <name type="scientific">Dactylosporangium roseum</name>
    <dbReference type="NCBI Taxonomy" id="47989"/>
    <lineage>
        <taxon>Bacteria</taxon>
        <taxon>Bacillati</taxon>
        <taxon>Actinomycetota</taxon>
        <taxon>Actinomycetes</taxon>
        <taxon>Micromonosporales</taxon>
        <taxon>Micromonosporaceae</taxon>
        <taxon>Dactylosporangium</taxon>
    </lineage>
</organism>
<feature type="compositionally biased region" description="Gly residues" evidence="1">
    <location>
        <begin position="1"/>
        <end position="11"/>
    </location>
</feature>
<reference evidence="2" key="1">
    <citation type="submission" date="2021-04" db="EMBL/GenBank/DDBJ databases">
        <title>Biosynthetic gene clusters of Dactylosporangioum roseum.</title>
        <authorList>
            <person name="Hartkoorn R.C."/>
            <person name="Beaudoing E."/>
            <person name="Hot D."/>
            <person name="Moureu S."/>
        </authorList>
    </citation>
    <scope>NUCLEOTIDE SEQUENCE</scope>
    <source>
        <strain evidence="2">NRRL B-16295</strain>
    </source>
</reference>
<feature type="region of interest" description="Disordered" evidence="1">
    <location>
        <begin position="1"/>
        <end position="31"/>
    </location>
</feature>
<dbReference type="EMBL" id="CP073721">
    <property type="protein sequence ID" value="UWZ37895.1"/>
    <property type="molecule type" value="Genomic_DNA"/>
</dbReference>
<evidence type="ECO:0000313" key="2">
    <source>
        <dbReference type="EMBL" id="UWZ37895.1"/>
    </source>
</evidence>
<feature type="compositionally biased region" description="Basic and acidic residues" evidence="1">
    <location>
        <begin position="12"/>
        <end position="27"/>
    </location>
</feature>
<evidence type="ECO:0000313" key="3">
    <source>
        <dbReference type="Proteomes" id="UP001058271"/>
    </source>
</evidence>
<proteinExistence type="predicted"/>
<keyword evidence="3" id="KW-1185">Reference proteome</keyword>
<feature type="compositionally biased region" description="Basic and acidic residues" evidence="1">
    <location>
        <begin position="53"/>
        <end position="63"/>
    </location>
</feature>
<dbReference type="RefSeq" id="WP_260727259.1">
    <property type="nucleotide sequence ID" value="NZ_BAAABS010000033.1"/>
</dbReference>
<protein>
    <submittedName>
        <fullName evidence="2">Uncharacterized protein</fullName>
    </submittedName>
</protein>
<accession>A0ABY5Z765</accession>
<dbReference type="Proteomes" id="UP001058271">
    <property type="component" value="Chromosome"/>
</dbReference>